<dbReference type="PANTHER" id="PTHR33232:SF19">
    <property type="entry name" value="SIEVE ELEMENT OCCLUSION-RELATED"/>
    <property type="match status" value="1"/>
</dbReference>
<dbReference type="PANTHER" id="PTHR33232">
    <property type="entry name" value="PROTEIN SIEVE ELEMENT OCCLUSION B-LIKE"/>
    <property type="match status" value="1"/>
</dbReference>
<comment type="caution">
    <text evidence="3">The sequence shown here is derived from an EMBL/GenBank/DDBJ whole genome shotgun (WGS) entry which is preliminary data.</text>
</comment>
<accession>A0AAN9I9I4</accession>
<evidence type="ECO:0000313" key="4">
    <source>
        <dbReference type="Proteomes" id="UP001372338"/>
    </source>
</evidence>
<keyword evidence="4" id="KW-1185">Reference proteome</keyword>
<evidence type="ECO:0000313" key="3">
    <source>
        <dbReference type="EMBL" id="KAK7268780.1"/>
    </source>
</evidence>
<dbReference type="Pfam" id="PF14577">
    <property type="entry name" value="SEO_C"/>
    <property type="match status" value="1"/>
</dbReference>
<dbReference type="AlphaFoldDB" id="A0AAN9I9I4"/>
<dbReference type="InterPro" id="IPR027942">
    <property type="entry name" value="SEO_N"/>
</dbReference>
<protein>
    <submittedName>
        <fullName evidence="3">Uncharacterized protein</fullName>
    </submittedName>
</protein>
<proteinExistence type="predicted"/>
<dbReference type="Proteomes" id="UP001372338">
    <property type="component" value="Unassembled WGS sequence"/>
</dbReference>
<feature type="domain" description="Sieve element occlusion C-terminal" evidence="2">
    <location>
        <begin position="457"/>
        <end position="667"/>
    </location>
</feature>
<dbReference type="Pfam" id="PF14576">
    <property type="entry name" value="SEO_N"/>
    <property type="match status" value="1"/>
</dbReference>
<reference evidence="3 4" key="1">
    <citation type="submission" date="2024-01" db="EMBL/GenBank/DDBJ databases">
        <title>The genomes of 5 underutilized Papilionoideae crops provide insights into root nodulation and disease resistanc.</title>
        <authorList>
            <person name="Yuan L."/>
        </authorList>
    </citation>
    <scope>NUCLEOTIDE SEQUENCE [LARGE SCALE GENOMIC DNA]</scope>
    <source>
        <strain evidence="3">ZHUSHIDOU_FW_LH</strain>
        <tissue evidence="3">Leaf</tissue>
    </source>
</reference>
<organism evidence="3 4">
    <name type="scientific">Crotalaria pallida</name>
    <name type="common">Smooth rattlebox</name>
    <name type="synonym">Crotalaria striata</name>
    <dbReference type="NCBI Taxonomy" id="3830"/>
    <lineage>
        <taxon>Eukaryota</taxon>
        <taxon>Viridiplantae</taxon>
        <taxon>Streptophyta</taxon>
        <taxon>Embryophyta</taxon>
        <taxon>Tracheophyta</taxon>
        <taxon>Spermatophyta</taxon>
        <taxon>Magnoliopsida</taxon>
        <taxon>eudicotyledons</taxon>
        <taxon>Gunneridae</taxon>
        <taxon>Pentapetalae</taxon>
        <taxon>rosids</taxon>
        <taxon>fabids</taxon>
        <taxon>Fabales</taxon>
        <taxon>Fabaceae</taxon>
        <taxon>Papilionoideae</taxon>
        <taxon>50 kb inversion clade</taxon>
        <taxon>genistoids sensu lato</taxon>
        <taxon>core genistoids</taxon>
        <taxon>Crotalarieae</taxon>
        <taxon>Crotalaria</taxon>
    </lineage>
</organism>
<dbReference type="InterPro" id="IPR039299">
    <property type="entry name" value="SEOA"/>
</dbReference>
<dbReference type="EMBL" id="JAYWIO010000004">
    <property type="protein sequence ID" value="KAK7268780.1"/>
    <property type="molecule type" value="Genomic_DNA"/>
</dbReference>
<sequence length="676" mass="78102">MSLSNSASSATSLIQQSATSLQQKTHLPDPFDLKDTQILDRVYLTHVNDDELCDTKILYDLVSNVLLESRAQLIPVTTFKPEFPTLKLISCQMITTRSAANCVHQTTLWILQHLRSYSWDAKALITLAAFSLEYGSFWHLFRVPTTDLVGNSLKQLNQVQSRKVTDDIAELVKFIASVFQHIRQWATWSSTGDYDPEDVPSLTEAFQEIPVVVYWTIASLVASTSSLVGFSLREYNFSDFRERLSVSALRLEENLRKCRQEIGYIDDYLARKKIFDKPKDIVDLLKALIYRNGTGQLNPQIYEGNVLVKTGLEVFTQKQVLLFISSLDSIDDEISLLNFIYNRLQEYPKESIKGFNKEDLKILWIPIVDVDWDENLKSKFFRLKNRIKFYVVEYFTMLPGHKIITDPERLGYIGKPIIPVFDPQGKILNKDALDLIFQWEIDAFPFREIDGYELTQKLKWLWDILKKVIPGLQIKGDRYIFIYGGTNNKWIQDFTMELDQFRRNDDLKRADVIIDHYQLGKDDPNKVPSFWIGIERKKQNKIKHQEVVDCEIQRIANSLFCLKRDPQGWVILSKGCNVKILGHGEAMYLTLNEFQNWKNNLLEKEGLFDIAFKEYYDAKLKEISAREPCSIINVDNYASSVIATITCPNPTCGRVMEVTSVNYKCCHQDAPNTYGI</sequence>
<name>A0AAN9I9I4_CROPI</name>
<dbReference type="GO" id="GO:0010088">
    <property type="term" value="P:phloem development"/>
    <property type="evidence" value="ECO:0007669"/>
    <property type="project" value="InterPro"/>
</dbReference>
<gene>
    <name evidence="3" type="ORF">RIF29_21489</name>
</gene>
<evidence type="ECO:0000259" key="1">
    <source>
        <dbReference type="Pfam" id="PF14576"/>
    </source>
</evidence>
<dbReference type="InterPro" id="IPR027944">
    <property type="entry name" value="SEO_C"/>
</dbReference>
<feature type="domain" description="Sieve element occlusion N-terminal" evidence="1">
    <location>
        <begin position="34"/>
        <end position="278"/>
    </location>
</feature>
<evidence type="ECO:0000259" key="2">
    <source>
        <dbReference type="Pfam" id="PF14577"/>
    </source>
</evidence>